<keyword evidence="4 8" id="KW-0436">Ligase</keyword>
<dbReference type="InterPro" id="IPR020845">
    <property type="entry name" value="AMP-binding_CS"/>
</dbReference>
<dbReference type="CDD" id="cd07989">
    <property type="entry name" value="LPLAT_AGPAT-like"/>
    <property type="match status" value="1"/>
</dbReference>
<dbReference type="GO" id="GO:0006633">
    <property type="term" value="P:fatty acid biosynthetic process"/>
    <property type="evidence" value="ECO:0007669"/>
    <property type="project" value="TreeGrafter"/>
</dbReference>
<dbReference type="InterPro" id="IPR045851">
    <property type="entry name" value="AMP-bd_C_sf"/>
</dbReference>
<dbReference type="SUPFAM" id="SSF56801">
    <property type="entry name" value="Acetyl-CoA synthetase-like"/>
    <property type="match status" value="1"/>
</dbReference>
<keyword evidence="3" id="KW-0597">Phosphoprotein</keyword>
<dbReference type="Gene3D" id="3.30.300.30">
    <property type="match status" value="1"/>
</dbReference>
<dbReference type="PROSITE" id="PS50075">
    <property type="entry name" value="CARRIER"/>
    <property type="match status" value="1"/>
</dbReference>
<keyword evidence="6" id="KW-1133">Transmembrane helix</keyword>
<gene>
    <name evidence="8" type="ordered locus">Rfer_2145</name>
</gene>
<name>Q21WI4_ALBFT</name>
<dbReference type="FunFam" id="3.40.50.12780:FF:000013">
    <property type="entry name" value="Long-chain-fatty-acid--AMP ligase FadD32"/>
    <property type="match status" value="1"/>
</dbReference>
<organism evidence="8 9">
    <name type="scientific">Albidiferax ferrireducens (strain ATCC BAA-621 / DSM 15236 / T118)</name>
    <name type="common">Rhodoferax ferrireducens</name>
    <dbReference type="NCBI Taxonomy" id="338969"/>
    <lineage>
        <taxon>Bacteria</taxon>
        <taxon>Pseudomonadati</taxon>
        <taxon>Pseudomonadota</taxon>
        <taxon>Betaproteobacteria</taxon>
        <taxon>Burkholderiales</taxon>
        <taxon>Comamonadaceae</taxon>
        <taxon>Rhodoferax</taxon>
    </lineage>
</organism>
<dbReference type="AlphaFoldDB" id="Q21WI4"/>
<evidence type="ECO:0000313" key="9">
    <source>
        <dbReference type="Proteomes" id="UP000008332"/>
    </source>
</evidence>
<dbReference type="SUPFAM" id="SSF47336">
    <property type="entry name" value="ACP-like"/>
    <property type="match status" value="1"/>
</dbReference>
<dbReference type="GO" id="GO:0005886">
    <property type="term" value="C:plasma membrane"/>
    <property type="evidence" value="ECO:0007669"/>
    <property type="project" value="TreeGrafter"/>
</dbReference>
<dbReference type="Proteomes" id="UP000008332">
    <property type="component" value="Chromosome"/>
</dbReference>
<dbReference type="InterPro" id="IPR002123">
    <property type="entry name" value="Plipid/glycerol_acylTrfase"/>
</dbReference>
<keyword evidence="2" id="KW-0596">Phosphopantetheine</keyword>
<evidence type="ECO:0000256" key="4">
    <source>
        <dbReference type="ARBA" id="ARBA00022598"/>
    </source>
</evidence>
<dbReference type="Pfam" id="PF00501">
    <property type="entry name" value="AMP-binding"/>
    <property type="match status" value="1"/>
</dbReference>
<dbReference type="InterPro" id="IPR040097">
    <property type="entry name" value="FAAL/FAAC"/>
</dbReference>
<dbReference type="GO" id="GO:0016746">
    <property type="term" value="F:acyltransferase activity"/>
    <property type="evidence" value="ECO:0007669"/>
    <property type="project" value="InterPro"/>
</dbReference>
<keyword evidence="9" id="KW-1185">Reference proteome</keyword>
<feature type="transmembrane region" description="Helical" evidence="6">
    <location>
        <begin position="725"/>
        <end position="749"/>
    </location>
</feature>
<evidence type="ECO:0000256" key="3">
    <source>
        <dbReference type="ARBA" id="ARBA00022553"/>
    </source>
</evidence>
<dbReference type="Pfam" id="PF00550">
    <property type="entry name" value="PP-binding"/>
    <property type="match status" value="1"/>
</dbReference>
<dbReference type="PANTHER" id="PTHR22754">
    <property type="entry name" value="DISCO-INTERACTING PROTEIN 2 DIP2 -RELATED"/>
    <property type="match status" value="1"/>
</dbReference>
<evidence type="ECO:0000256" key="1">
    <source>
        <dbReference type="ARBA" id="ARBA00006432"/>
    </source>
</evidence>
<dbReference type="InterPro" id="IPR009081">
    <property type="entry name" value="PP-bd_ACP"/>
</dbReference>
<dbReference type="InterPro" id="IPR000873">
    <property type="entry name" value="AMP-dep_synth/lig_dom"/>
</dbReference>
<comment type="similarity">
    <text evidence="1">Belongs to the ATP-dependent AMP-binding enzyme family.</text>
</comment>
<dbReference type="eggNOG" id="COG0318">
    <property type="taxonomic scope" value="Bacteria"/>
</dbReference>
<dbReference type="eggNOG" id="COG0236">
    <property type="taxonomic scope" value="Bacteria"/>
</dbReference>
<dbReference type="GO" id="GO:0016874">
    <property type="term" value="F:ligase activity"/>
    <property type="evidence" value="ECO:0007669"/>
    <property type="project" value="UniProtKB-KW"/>
</dbReference>
<dbReference type="SMART" id="SM00823">
    <property type="entry name" value="PKS_PP"/>
    <property type="match status" value="1"/>
</dbReference>
<dbReference type="PROSITE" id="PS00455">
    <property type="entry name" value="AMP_BINDING"/>
    <property type="match status" value="1"/>
</dbReference>
<feature type="compositionally biased region" description="Polar residues" evidence="5">
    <location>
        <begin position="1"/>
        <end position="10"/>
    </location>
</feature>
<dbReference type="eggNOG" id="COG0204">
    <property type="taxonomic scope" value="Bacteria"/>
</dbReference>
<dbReference type="KEGG" id="rfr:Rfer_2145"/>
<accession>Q21WI4</accession>
<evidence type="ECO:0000313" key="8">
    <source>
        <dbReference type="EMBL" id="ABD69869.1"/>
    </source>
</evidence>
<dbReference type="Gene3D" id="1.10.1200.10">
    <property type="entry name" value="ACP-like"/>
    <property type="match status" value="1"/>
</dbReference>
<dbReference type="GO" id="GO:0031177">
    <property type="term" value="F:phosphopantetheine binding"/>
    <property type="evidence" value="ECO:0007669"/>
    <property type="project" value="InterPro"/>
</dbReference>
<sequence length="958" mass="103133">MSMSDEQTSSETKRSAPLGGRGIACTLDSESLAPRLLATVRSVADELRPQARLAATLGLDDSLERDYGLDSLARVELIARLDRDLGVSLGEAAITQAETPRDLLRFITPVSGRGAAPARAPQALTSREAVSDDYPPDSVQTLVDVFEWHLQHHPDRVLITLYENGDQAVDLRYAELHREAVALAAGLRALGLDKGDKVAIMLPTGREFFAAFFGTLYAGLVPVPLYPPARPSQLEDHLKRIAAIVRNAQARVLVTVERAKPLSQLLRAQAEALQFVRTVADLSLADAPRMQPALTASDIAFLQYTSGSTGDPKGVILTHANLLANLRAMWRASQVGSSDTFVSWLPLYHDMGLIGACLGALYLGFHLVLMSPLAFLARPARWLETIHRHRGTVSAAPNFAYELCLSKLTDAELAGLDLSCWRLAFNGAEPVSPDTLERFAARFAPCSFKREALTPVYGLAENTVGLAFGPVGRGPLVDRVDRAALARDGVAEPARPDDAQALRIVSCGSPLPGHELRVVGAGGRELPEREQGRVQFRGPSSTQGYLNNPVANQRLLDGDWLNTGDLGYIAAAELFLTGREKDIIIRGGFNIHPQELESAVANIAGVRKGGVAVFAATDRRSGTERLVVLAETRVREPAQRAQMIRAITALSATLLGAPADDVVLAPPRSVLKTSSGKTRRAACRELYEQGRLGTTQRPPWQQWAALAATAAAARVRRAIRTTGRLVWGLWAWAVFCTLAALAWGAVMVLPGVARRRRVTRALTRLLIRLIGLPLRVEGLARLPAAGPRIVVANHASYVDSMLLGAVLPPEFSFAAKRELADAALIGPALRRLGIAFVERVDAAQGIEDTKALQARVRAGESMVFFPEGRLRRASGLQPFKLGAFVIAAETATPVVPVALNGTRSLLRDGAWLPLRCAIQLTIGEAIPATGPGWSRALELRDAARKALAAHLAEATHDV</sequence>
<keyword evidence="6" id="KW-0812">Transmembrane</keyword>
<evidence type="ECO:0000256" key="5">
    <source>
        <dbReference type="SAM" id="MobiDB-lite"/>
    </source>
</evidence>
<evidence type="ECO:0000256" key="2">
    <source>
        <dbReference type="ARBA" id="ARBA00022450"/>
    </source>
</evidence>
<feature type="transmembrane region" description="Helical" evidence="6">
    <location>
        <begin position="353"/>
        <end position="377"/>
    </location>
</feature>
<evidence type="ECO:0000256" key="6">
    <source>
        <dbReference type="SAM" id="Phobius"/>
    </source>
</evidence>
<dbReference type="STRING" id="338969.Rfer_2145"/>
<feature type="domain" description="Carrier" evidence="7">
    <location>
        <begin position="30"/>
        <end position="111"/>
    </location>
</feature>
<reference evidence="9" key="1">
    <citation type="submission" date="2006-02" db="EMBL/GenBank/DDBJ databases">
        <title>Complete sequence of chromosome of Rhodoferax ferrireducens DSM 15236.</title>
        <authorList>
            <person name="Copeland A."/>
            <person name="Lucas S."/>
            <person name="Lapidus A."/>
            <person name="Barry K."/>
            <person name="Detter J.C."/>
            <person name="Glavina del Rio T."/>
            <person name="Hammon N."/>
            <person name="Israni S."/>
            <person name="Pitluck S."/>
            <person name="Brettin T."/>
            <person name="Bruce D."/>
            <person name="Han C."/>
            <person name="Tapia R."/>
            <person name="Gilna P."/>
            <person name="Kiss H."/>
            <person name="Schmutz J."/>
            <person name="Larimer F."/>
            <person name="Land M."/>
            <person name="Kyrpides N."/>
            <person name="Ivanova N."/>
            <person name="Richardson P."/>
        </authorList>
    </citation>
    <scope>NUCLEOTIDE SEQUENCE [LARGE SCALE GENOMIC DNA]</scope>
    <source>
        <strain evidence="9">ATCC BAA-621 / DSM 15236 / T118</strain>
    </source>
</reference>
<dbReference type="InterPro" id="IPR036736">
    <property type="entry name" value="ACP-like_sf"/>
</dbReference>
<dbReference type="GO" id="GO:0070566">
    <property type="term" value="F:adenylyltransferase activity"/>
    <property type="evidence" value="ECO:0007669"/>
    <property type="project" value="TreeGrafter"/>
</dbReference>
<keyword evidence="6" id="KW-0472">Membrane</keyword>
<dbReference type="CDD" id="cd05931">
    <property type="entry name" value="FAAL"/>
    <property type="match status" value="1"/>
</dbReference>
<dbReference type="SMART" id="SM00563">
    <property type="entry name" value="PlsC"/>
    <property type="match status" value="1"/>
</dbReference>
<dbReference type="HOGENOM" id="CLU_000022_23_5_4"/>
<dbReference type="PANTHER" id="PTHR22754:SF32">
    <property type="entry name" value="DISCO-INTERACTING PROTEIN 2"/>
    <property type="match status" value="1"/>
</dbReference>
<dbReference type="EMBL" id="CP000267">
    <property type="protein sequence ID" value="ABD69869.1"/>
    <property type="molecule type" value="Genomic_DNA"/>
</dbReference>
<evidence type="ECO:0000259" key="7">
    <source>
        <dbReference type="PROSITE" id="PS50075"/>
    </source>
</evidence>
<dbReference type="SUPFAM" id="SSF69593">
    <property type="entry name" value="Glycerol-3-phosphate (1)-acyltransferase"/>
    <property type="match status" value="1"/>
</dbReference>
<proteinExistence type="inferred from homology"/>
<protein>
    <submittedName>
        <fullName evidence="8">AMP-dependent synthetase and ligase</fullName>
    </submittedName>
</protein>
<dbReference type="InterPro" id="IPR020806">
    <property type="entry name" value="PKS_PP-bd"/>
</dbReference>
<feature type="region of interest" description="Disordered" evidence="5">
    <location>
        <begin position="1"/>
        <end position="20"/>
    </location>
</feature>
<dbReference type="Pfam" id="PF01553">
    <property type="entry name" value="Acyltransferase"/>
    <property type="match status" value="1"/>
</dbReference>
<dbReference type="GO" id="GO:0071766">
    <property type="term" value="P:Actinobacterium-type cell wall biogenesis"/>
    <property type="evidence" value="ECO:0007669"/>
    <property type="project" value="UniProtKB-ARBA"/>
</dbReference>
<dbReference type="Gene3D" id="3.40.50.12780">
    <property type="entry name" value="N-terminal domain of ligase-like"/>
    <property type="match status" value="1"/>
</dbReference>
<dbReference type="InterPro" id="IPR042099">
    <property type="entry name" value="ANL_N_sf"/>
</dbReference>